<dbReference type="GO" id="GO:0004553">
    <property type="term" value="F:hydrolase activity, hydrolyzing O-glycosyl compounds"/>
    <property type="evidence" value="ECO:0007669"/>
    <property type="project" value="TreeGrafter"/>
</dbReference>
<dbReference type="PANTHER" id="PTHR12631">
    <property type="entry name" value="ALPHA-L-IDURONIDASE"/>
    <property type="match status" value="1"/>
</dbReference>
<name>A0A1F4W2X4_UNCKA</name>
<gene>
    <name evidence="1" type="ORF">A2264_05085</name>
</gene>
<proteinExistence type="predicted"/>
<dbReference type="PANTHER" id="PTHR12631:SF10">
    <property type="entry name" value="BETA-XYLOSIDASE-LIKE PROTEIN-RELATED"/>
    <property type="match status" value="1"/>
</dbReference>
<dbReference type="InterPro" id="IPR051923">
    <property type="entry name" value="Glycosyl_Hydrolase_39"/>
</dbReference>
<reference evidence="1 2" key="1">
    <citation type="journal article" date="2016" name="Nat. Commun.">
        <title>Thousands of microbial genomes shed light on interconnected biogeochemical processes in an aquifer system.</title>
        <authorList>
            <person name="Anantharaman K."/>
            <person name="Brown C.T."/>
            <person name="Hug L.A."/>
            <person name="Sharon I."/>
            <person name="Castelle C.J."/>
            <person name="Probst A.J."/>
            <person name="Thomas B.C."/>
            <person name="Singh A."/>
            <person name="Wilkins M.J."/>
            <person name="Karaoz U."/>
            <person name="Brodie E.L."/>
            <person name="Williams K.H."/>
            <person name="Hubbard S.S."/>
            <person name="Banfield J.F."/>
        </authorList>
    </citation>
    <scope>NUCLEOTIDE SEQUENCE [LARGE SCALE GENOMIC DNA]</scope>
</reference>
<evidence type="ECO:0008006" key="3">
    <source>
        <dbReference type="Google" id="ProtNLM"/>
    </source>
</evidence>
<sequence length="387" mass="44689">MSVLSFLFLGGVAAYFKIHSLRLETDQEYEVSQDIDNSTVEEKIECLQADSIDFIYYEAIPANWGANNKVGLYIYAENKQFFEKADELVNSNGGDWGYVLLPYNVKDYDQSKWQAVFERLNDRHLIPVVQLWGLDKESYPQDTREAARFLNSFAWPIRYKYISVYNEPNSADFWFAPPDPAEYARVLDFTIRTFKEENPDFFVMNGAFNVSAPTNSSYIDSFVFMRRMNQEIGGIFEKLDGWASHPYPQPNFAGSPDAKGRWSIRAYEAELEYLKNTIGVTKTLPVFITETGWAHAEGTNYNSTYLPVDTVSDYFVRAFNEVWLKDDRVRAVMPFTVRYGAPHDHFSWLNDDYVPYKHFDAVKQIKKVKGEPPILKSSRINVGGCEL</sequence>
<organism evidence="1 2">
    <name type="scientific">candidate division WWE3 bacterium RIFOXYA2_FULL_46_9</name>
    <dbReference type="NCBI Taxonomy" id="1802636"/>
    <lineage>
        <taxon>Bacteria</taxon>
        <taxon>Katanobacteria</taxon>
    </lineage>
</organism>
<evidence type="ECO:0000313" key="2">
    <source>
        <dbReference type="Proteomes" id="UP000176614"/>
    </source>
</evidence>
<comment type="caution">
    <text evidence="1">The sequence shown here is derived from an EMBL/GenBank/DDBJ whole genome shotgun (WGS) entry which is preliminary data.</text>
</comment>
<dbReference type="SUPFAM" id="SSF51445">
    <property type="entry name" value="(Trans)glycosidases"/>
    <property type="match status" value="1"/>
</dbReference>
<dbReference type="Gene3D" id="3.20.20.80">
    <property type="entry name" value="Glycosidases"/>
    <property type="match status" value="1"/>
</dbReference>
<evidence type="ECO:0000313" key="1">
    <source>
        <dbReference type="EMBL" id="OGC63720.1"/>
    </source>
</evidence>
<dbReference type="EMBL" id="MEVT01000004">
    <property type="protein sequence ID" value="OGC63720.1"/>
    <property type="molecule type" value="Genomic_DNA"/>
</dbReference>
<dbReference type="AlphaFoldDB" id="A0A1F4W2X4"/>
<protein>
    <recommendedName>
        <fullName evidence="3">Asl1-like glycosyl hydrolase catalytic domain-containing protein</fullName>
    </recommendedName>
</protein>
<accession>A0A1F4W2X4</accession>
<dbReference type="InterPro" id="IPR017853">
    <property type="entry name" value="GH"/>
</dbReference>
<dbReference type="Proteomes" id="UP000176614">
    <property type="component" value="Unassembled WGS sequence"/>
</dbReference>